<gene>
    <name evidence="2" type="ORF">SAMN02745123_02284</name>
</gene>
<keyword evidence="1" id="KW-0732">Signal</keyword>
<dbReference type="Proteomes" id="UP000183997">
    <property type="component" value="Unassembled WGS sequence"/>
</dbReference>
<sequence>MKRQIRKNVHKRMCALILTVATMFGGFSTAPALAASNLPVQTEGVIAKQPLAQVPAIAICPPAIALANDPLISLGRNYQELLDLQPNGQLAYGTNNQGKKLSHVTFIEKWFDLENPVVAEYFISADKEQKIQQITVKFPKGSDRTALIKQLSNTLGEPEQGESESGSPSEYFAHWLKGGVTYDLQDFGDSLEVYLLPAFLQEAAQYQLPDNTYILQQGLADVTGDGNKKRVSLLGKRFDGNGLYMQNLYLLVEDPSQTEGQGILVKLPEESDGGYGAEMQLHDFNGDKIPDIFITANTGGSGGVYYHHIVTVKDRQAKLLYHPAEETQLNITGSFQDNYRATVTIKETKKAYTIDLKDRQSAYDEGEIYKNGKLVTPVETWHTSYNLLTPVDVNNDGVYELKGLQTIKGTCNADSIATATSLWKFTGNQWQLLEADVKCLE</sequence>
<proteinExistence type="predicted"/>
<dbReference type="RefSeq" id="WP_084082386.1">
    <property type="nucleotide sequence ID" value="NZ_FRAR01000016.1"/>
</dbReference>
<feature type="chain" id="PRO_5012500406" description="Repeat domain-containing protein" evidence="1">
    <location>
        <begin position="35"/>
        <end position="441"/>
    </location>
</feature>
<dbReference type="InterPro" id="IPR028994">
    <property type="entry name" value="Integrin_alpha_N"/>
</dbReference>
<evidence type="ECO:0000313" key="2">
    <source>
        <dbReference type="EMBL" id="SHK55116.1"/>
    </source>
</evidence>
<name>A0A1M6TE55_9FIRM</name>
<evidence type="ECO:0000313" key="3">
    <source>
        <dbReference type="Proteomes" id="UP000183997"/>
    </source>
</evidence>
<feature type="signal peptide" evidence="1">
    <location>
        <begin position="1"/>
        <end position="34"/>
    </location>
</feature>
<dbReference type="STRING" id="1121421.SAMN02745123_02284"/>
<dbReference type="EMBL" id="FRAR01000016">
    <property type="protein sequence ID" value="SHK55116.1"/>
    <property type="molecule type" value="Genomic_DNA"/>
</dbReference>
<organism evidence="2 3">
    <name type="scientific">Desulforamulus aeronauticus DSM 10349</name>
    <dbReference type="NCBI Taxonomy" id="1121421"/>
    <lineage>
        <taxon>Bacteria</taxon>
        <taxon>Bacillati</taxon>
        <taxon>Bacillota</taxon>
        <taxon>Clostridia</taxon>
        <taxon>Eubacteriales</taxon>
        <taxon>Peptococcaceae</taxon>
        <taxon>Desulforamulus</taxon>
    </lineage>
</organism>
<reference evidence="3" key="1">
    <citation type="submission" date="2016-11" db="EMBL/GenBank/DDBJ databases">
        <authorList>
            <person name="Varghese N."/>
            <person name="Submissions S."/>
        </authorList>
    </citation>
    <scope>NUCLEOTIDE SEQUENCE [LARGE SCALE GENOMIC DNA]</scope>
    <source>
        <strain evidence="3">DSM 10349</strain>
    </source>
</reference>
<evidence type="ECO:0000256" key="1">
    <source>
        <dbReference type="SAM" id="SignalP"/>
    </source>
</evidence>
<dbReference type="AlphaFoldDB" id="A0A1M6TE55"/>
<keyword evidence="3" id="KW-1185">Reference proteome</keyword>
<dbReference type="OrthoDB" id="1653343at2"/>
<accession>A0A1M6TE55</accession>
<protein>
    <recommendedName>
        <fullName evidence="4">Repeat domain-containing protein</fullName>
    </recommendedName>
</protein>
<dbReference type="SUPFAM" id="SSF69318">
    <property type="entry name" value="Integrin alpha N-terminal domain"/>
    <property type="match status" value="1"/>
</dbReference>
<evidence type="ECO:0008006" key="4">
    <source>
        <dbReference type="Google" id="ProtNLM"/>
    </source>
</evidence>